<name>A0A1D8AXS4_9BACT</name>
<evidence type="ECO:0000256" key="4">
    <source>
        <dbReference type="SAM" id="SignalP"/>
    </source>
</evidence>
<dbReference type="Pfam" id="PF00703">
    <property type="entry name" value="Glyco_hydro_2"/>
    <property type="match status" value="1"/>
</dbReference>
<dbReference type="InterPro" id="IPR017853">
    <property type="entry name" value="GH"/>
</dbReference>
<protein>
    <submittedName>
        <fullName evidence="10">Beta-galactosidase</fullName>
        <ecNumber evidence="10">3.2.1.23</ecNumber>
    </submittedName>
</protein>
<dbReference type="SUPFAM" id="SSF49785">
    <property type="entry name" value="Galactose-binding domain-like"/>
    <property type="match status" value="1"/>
</dbReference>
<dbReference type="Pfam" id="PF18565">
    <property type="entry name" value="Glyco_hydro2_C5"/>
    <property type="match status" value="1"/>
</dbReference>
<dbReference type="Pfam" id="PF16355">
    <property type="entry name" value="DUF4982"/>
    <property type="match status" value="1"/>
</dbReference>
<dbReference type="PANTHER" id="PTHR42732:SF1">
    <property type="entry name" value="BETA-MANNOSIDASE"/>
    <property type="match status" value="1"/>
</dbReference>
<feature type="signal peptide" evidence="4">
    <location>
        <begin position="1"/>
        <end position="20"/>
    </location>
</feature>
<dbReference type="Gene3D" id="2.60.40.10">
    <property type="entry name" value="Immunoglobulins"/>
    <property type="match status" value="3"/>
</dbReference>
<feature type="chain" id="PRO_5009105352" evidence="4">
    <location>
        <begin position="21"/>
        <end position="874"/>
    </location>
</feature>
<dbReference type="NCBIfam" id="NF041463">
    <property type="entry name" value="GalB"/>
    <property type="match status" value="1"/>
</dbReference>
<evidence type="ECO:0000259" key="7">
    <source>
        <dbReference type="Pfam" id="PF13364"/>
    </source>
</evidence>
<proteinExistence type="inferred from homology"/>
<keyword evidence="11" id="KW-1185">Reference proteome</keyword>
<evidence type="ECO:0000313" key="10">
    <source>
        <dbReference type="EMBL" id="AOS45677.1"/>
    </source>
</evidence>
<dbReference type="InterPro" id="IPR048229">
    <property type="entry name" value="GalB-like"/>
</dbReference>
<evidence type="ECO:0000259" key="6">
    <source>
        <dbReference type="Pfam" id="PF02836"/>
    </source>
</evidence>
<evidence type="ECO:0000256" key="2">
    <source>
        <dbReference type="ARBA" id="ARBA00022801"/>
    </source>
</evidence>
<dbReference type="InterPro" id="IPR008979">
    <property type="entry name" value="Galactose-bd-like_sf"/>
</dbReference>
<evidence type="ECO:0000259" key="9">
    <source>
        <dbReference type="Pfam" id="PF18565"/>
    </source>
</evidence>
<dbReference type="RefSeq" id="WP_069962801.1">
    <property type="nucleotide sequence ID" value="NZ_CP016094.1"/>
</dbReference>
<dbReference type="InterPro" id="IPR051913">
    <property type="entry name" value="GH2_Domain-Containing"/>
</dbReference>
<reference evidence="10 11" key="1">
    <citation type="submission" date="2016-06" db="EMBL/GenBank/DDBJ databases">
        <title>Three novel species with peptidoglycan cell walls form the new genus Lacunisphaera gen. nov. in the family Opitutaceae of the verrucomicrobial subdivision 4.</title>
        <authorList>
            <person name="Rast P."/>
            <person name="Gloeckner I."/>
            <person name="Jogler M."/>
            <person name="Boedeker C."/>
            <person name="Jeske O."/>
            <person name="Wiegand S."/>
            <person name="Reinhardt R."/>
            <person name="Schumann P."/>
            <person name="Rohde M."/>
            <person name="Spring S."/>
            <person name="Gloeckner F.O."/>
            <person name="Jogler C."/>
        </authorList>
    </citation>
    <scope>NUCLEOTIDE SEQUENCE [LARGE SCALE GENOMIC DNA]</scope>
    <source>
        <strain evidence="10 11">IG16b</strain>
    </source>
</reference>
<dbReference type="InterPro" id="IPR006101">
    <property type="entry name" value="Glyco_hydro_2"/>
</dbReference>
<keyword evidence="3 10" id="KW-0326">Glycosidase</keyword>
<dbReference type="EMBL" id="CP016094">
    <property type="protein sequence ID" value="AOS45677.1"/>
    <property type="molecule type" value="Genomic_DNA"/>
</dbReference>
<feature type="domain" description="Glycoside hydrolase family 2 catalytic" evidence="6">
    <location>
        <begin position="345"/>
        <end position="524"/>
    </location>
</feature>
<dbReference type="InterPro" id="IPR025300">
    <property type="entry name" value="BetaGal_jelly_roll_dom"/>
</dbReference>
<evidence type="ECO:0000259" key="5">
    <source>
        <dbReference type="Pfam" id="PF00703"/>
    </source>
</evidence>
<feature type="domain" description="Beta-galactosidase jelly roll" evidence="7">
    <location>
        <begin position="92"/>
        <end position="200"/>
    </location>
</feature>
<dbReference type="EC" id="3.2.1.23" evidence="10"/>
<dbReference type="SUPFAM" id="SSF49303">
    <property type="entry name" value="beta-Galactosidase/glucuronidase domain"/>
    <property type="match status" value="1"/>
</dbReference>
<dbReference type="Pfam" id="PF02836">
    <property type="entry name" value="Glyco_hydro_2_C"/>
    <property type="match status" value="1"/>
</dbReference>
<evidence type="ECO:0000259" key="8">
    <source>
        <dbReference type="Pfam" id="PF16355"/>
    </source>
</evidence>
<comment type="similarity">
    <text evidence="1">Belongs to the glycosyl hydrolase 2 family.</text>
</comment>
<dbReference type="Gene3D" id="2.60.120.260">
    <property type="entry name" value="Galactose-binding domain-like"/>
    <property type="match status" value="1"/>
</dbReference>
<evidence type="ECO:0000313" key="11">
    <source>
        <dbReference type="Proteomes" id="UP000095228"/>
    </source>
</evidence>
<dbReference type="KEGG" id="obg:Verru16b_02762"/>
<keyword evidence="4" id="KW-0732">Signal</keyword>
<dbReference type="PANTHER" id="PTHR42732">
    <property type="entry name" value="BETA-GALACTOSIDASE"/>
    <property type="match status" value="1"/>
</dbReference>
<dbReference type="InterPro" id="IPR006103">
    <property type="entry name" value="Glyco_hydro_2_cat"/>
</dbReference>
<dbReference type="InterPro" id="IPR040605">
    <property type="entry name" value="Glyco_hydro2_dom5"/>
</dbReference>
<dbReference type="Pfam" id="PF13364">
    <property type="entry name" value="BetaGal_ABD2"/>
    <property type="match status" value="1"/>
</dbReference>
<dbReference type="PROSITE" id="PS00608">
    <property type="entry name" value="GLYCOSYL_HYDROL_F2_2"/>
    <property type="match status" value="1"/>
</dbReference>
<dbReference type="InterPro" id="IPR006102">
    <property type="entry name" value="Ig-like_GH2"/>
</dbReference>
<dbReference type="InterPro" id="IPR013783">
    <property type="entry name" value="Ig-like_fold"/>
</dbReference>
<sequence>MRLLLLAATLLISLPVSVLAAEAPPRERLSFNEGWLFSRTDAEWVLGQLDYANAKPWLLASAADFFGPTSPQTARPRGNFGGGFTHVQADFDDRGWRPLTLPHDWGIEGPFKQEYPGDTGKLPWWGVAWYRKHFDLPATDAGRRIVLEIDGAMAHSLVWLNGQFVGGWPYGYSSYQLDLTPYIKPGQPNVLAIRLDNPTESSRWYPGSGLYRNVWLTKTNPVHVAPWGAIVTTPKVTAEAAQVSIQVLTDNDSATNAALSLSTELFALDDTGRKSAALGQPITVTIEPGRQASTTQTLRVPQPRLWSVTHPHRYVAVTSITQDGRLVDRLETPFGIRTAVFDADRGFRLNGEVVPIRGVCNHHDLGALGSAINLRALERQLEILRAMGCNAIRTSHNPPAPELLDLCDRMGFLVMDEAFDCWAKGKNRHDYHVQFPDWHEADLRALVRRDRNHPSVILWSIGNEVIEQWFADGQEGWKLAARLAGIVREEDRTRPVSAGFNGEISGYNGYQHVLDAIGYNYRIKEYARFREINPAIPLFGAETASALSSRGVYFFPISDDKIDPASRADFQVSSYDLYAAPWATPPDVEWRAADAVPGYAGEFVWTGFDYLGEPTPYNADLTNLLNFSDPAEKERQKQLLTELGRIPTPSRSSYFGIIDLAGFPKDRYYFYQARWRPDLPMAHLLPHWTWPERAGEITPIHAYTSGDEAELFLNGRSLGRKQRGPGEYRLRWDDVKYAPGEVKVVAYKQGAVWAEAVQRTAGPAARLKAKADRRELTADGRDLSFVTVRIEDADGVLAPRAENRVAFAVSGPAEIVATDNGDPTSFESFQSKERAAFNGLVLVVVRTQPGTTGPITLTATSPGLAPAEVSLTAK</sequence>
<dbReference type="SUPFAM" id="SSF51445">
    <property type="entry name" value="(Trans)glycosidases"/>
    <property type="match status" value="1"/>
</dbReference>
<feature type="domain" description="Glycoside hydrolase family 2" evidence="9">
    <location>
        <begin position="767"/>
        <end position="869"/>
    </location>
</feature>
<dbReference type="InterPro" id="IPR032311">
    <property type="entry name" value="DUF4982"/>
</dbReference>
<dbReference type="PRINTS" id="PR00132">
    <property type="entry name" value="GLHYDRLASE2"/>
</dbReference>
<dbReference type="AlphaFoldDB" id="A0A1D8AXS4"/>
<dbReference type="Gene3D" id="3.20.20.80">
    <property type="entry name" value="Glycosidases"/>
    <property type="match status" value="1"/>
</dbReference>
<feature type="domain" description="Glycoside hydrolase family 2 immunoglobulin-like beta-sandwich" evidence="5">
    <location>
        <begin position="230"/>
        <end position="337"/>
    </location>
</feature>
<organism evidence="10 11">
    <name type="scientific">Lacunisphaera limnophila</name>
    <dbReference type="NCBI Taxonomy" id="1838286"/>
    <lineage>
        <taxon>Bacteria</taxon>
        <taxon>Pseudomonadati</taxon>
        <taxon>Verrucomicrobiota</taxon>
        <taxon>Opitutia</taxon>
        <taxon>Opitutales</taxon>
        <taxon>Opitutaceae</taxon>
        <taxon>Lacunisphaera</taxon>
    </lineage>
</organism>
<evidence type="ECO:0000256" key="1">
    <source>
        <dbReference type="ARBA" id="ARBA00007401"/>
    </source>
</evidence>
<keyword evidence="2 10" id="KW-0378">Hydrolase</keyword>
<dbReference type="STRING" id="1838286.Verru16b_02762"/>
<feature type="domain" description="DUF4982" evidence="8">
    <location>
        <begin position="695"/>
        <end position="754"/>
    </location>
</feature>
<dbReference type="OrthoDB" id="9762066at2"/>
<accession>A0A1D8AXS4</accession>
<evidence type="ECO:0000256" key="3">
    <source>
        <dbReference type="ARBA" id="ARBA00023295"/>
    </source>
</evidence>
<gene>
    <name evidence="10" type="primary">lacZ_5</name>
    <name evidence="10" type="ORF">Verru16b_02762</name>
</gene>
<dbReference type="GO" id="GO:0005975">
    <property type="term" value="P:carbohydrate metabolic process"/>
    <property type="evidence" value="ECO:0007669"/>
    <property type="project" value="InterPro"/>
</dbReference>
<dbReference type="PATRIC" id="fig|1838286.3.peg.2777"/>
<dbReference type="GO" id="GO:0004565">
    <property type="term" value="F:beta-galactosidase activity"/>
    <property type="evidence" value="ECO:0007669"/>
    <property type="project" value="UniProtKB-EC"/>
</dbReference>
<dbReference type="InterPro" id="IPR036156">
    <property type="entry name" value="Beta-gal/glucu_dom_sf"/>
</dbReference>
<dbReference type="Proteomes" id="UP000095228">
    <property type="component" value="Chromosome"/>
</dbReference>
<dbReference type="InterPro" id="IPR023232">
    <property type="entry name" value="Glyco_hydro_2_AS"/>
</dbReference>